<accession>A0A9W6SRY7</accession>
<dbReference type="PANTHER" id="PTHR34704">
    <property type="entry name" value="ATPASE"/>
    <property type="match status" value="1"/>
</dbReference>
<sequence length="487" mass="53431">MRASPARLDWRVPVGAEVMVTRSDIPDREPARRLLAGFTTDSLPHASLGLLSGRRRIGKTTLARQTGGLLHTATDAGHRASLEKLRGDLAAHLGAPPPDFGTWPQALDVLLALGRDRAFTVVIDDTAELYRSENRILDQVAAAFDPARPEVAESRTRLLLSGSAATHFGEPLLRHKPLRERAVLDLRLEPLGYRAAAEWWGVGDPAVAMPLYAILGGTPVHRDLAGPPPLSAADIRDFCRRTVLEPSHELFDIAIRFMRDEIGPTDIGWYRTIPFTMAFGTASLLELAKHFAVEPVELRRHLATLVACGLAEKRANLLSPGDVLFRIAEPLLTFYHAMMRTDLGRLRRGYIHDFLWERRASRFSEMVLNPQWAAICREWAAGTDRFGEAVHVGRGYVRDPENMRPVSADVMVLGEPVDGGRPRLLAAGLCRWDAPVTAGDAATLRRAVELGAGRYDVSATRLLAFTGPGVESVPGLEIVTAGTVYEL</sequence>
<organism evidence="1 2">
    <name type="scientific">Actinorhabdospora filicis</name>
    <dbReference type="NCBI Taxonomy" id="1785913"/>
    <lineage>
        <taxon>Bacteria</taxon>
        <taxon>Bacillati</taxon>
        <taxon>Actinomycetota</taxon>
        <taxon>Actinomycetes</taxon>
        <taxon>Micromonosporales</taxon>
        <taxon>Micromonosporaceae</taxon>
        <taxon>Actinorhabdospora</taxon>
    </lineage>
</organism>
<reference evidence="1" key="1">
    <citation type="submission" date="2023-03" db="EMBL/GenBank/DDBJ databases">
        <title>Actinorhabdospora filicis NBRC 111898.</title>
        <authorList>
            <person name="Ichikawa N."/>
            <person name="Sato H."/>
            <person name="Tonouchi N."/>
        </authorList>
    </citation>
    <scope>NUCLEOTIDE SEQUENCE</scope>
    <source>
        <strain evidence="1">NBRC 111898</strain>
    </source>
</reference>
<protein>
    <submittedName>
        <fullName evidence="1">ATPase AAA</fullName>
    </submittedName>
</protein>
<name>A0A9W6SRY7_9ACTN</name>
<proteinExistence type="predicted"/>
<dbReference type="SUPFAM" id="SSF52540">
    <property type="entry name" value="P-loop containing nucleoside triphosphate hydrolases"/>
    <property type="match status" value="1"/>
</dbReference>
<evidence type="ECO:0000313" key="2">
    <source>
        <dbReference type="Proteomes" id="UP001165079"/>
    </source>
</evidence>
<keyword evidence="2" id="KW-1185">Reference proteome</keyword>
<dbReference type="PANTHER" id="PTHR34704:SF1">
    <property type="entry name" value="ATPASE"/>
    <property type="match status" value="1"/>
</dbReference>
<comment type="caution">
    <text evidence="1">The sequence shown here is derived from an EMBL/GenBank/DDBJ whole genome shotgun (WGS) entry which is preliminary data.</text>
</comment>
<dbReference type="InterPro" id="IPR027417">
    <property type="entry name" value="P-loop_NTPase"/>
</dbReference>
<dbReference type="AlphaFoldDB" id="A0A9W6SRY7"/>
<dbReference type="EMBL" id="BSTX01000007">
    <property type="protein sequence ID" value="GLZ81820.1"/>
    <property type="molecule type" value="Genomic_DNA"/>
</dbReference>
<gene>
    <name evidence="1" type="ORF">Afil01_66270</name>
</gene>
<dbReference type="Proteomes" id="UP001165079">
    <property type="component" value="Unassembled WGS sequence"/>
</dbReference>
<evidence type="ECO:0000313" key="1">
    <source>
        <dbReference type="EMBL" id="GLZ81820.1"/>
    </source>
</evidence>